<dbReference type="SUPFAM" id="SSF51905">
    <property type="entry name" value="FAD/NAD(P)-binding domain"/>
    <property type="match status" value="1"/>
</dbReference>
<accession>A0A139SMQ4</accession>
<gene>
    <name evidence="3" type="ORF">AXK11_05655</name>
</gene>
<dbReference type="EMBL" id="LSZQ01000042">
    <property type="protein sequence ID" value="KXU35825.1"/>
    <property type="molecule type" value="Genomic_DNA"/>
</dbReference>
<dbReference type="STRING" id="1548207.AXK11_05655"/>
<proteinExistence type="inferred from homology"/>
<protein>
    <submittedName>
        <fullName evidence="3">Phytoene dehydrogenase</fullName>
    </submittedName>
</protein>
<dbReference type="PANTHER" id="PTHR43734">
    <property type="entry name" value="PHYTOENE DESATURASE"/>
    <property type="match status" value="1"/>
</dbReference>
<feature type="domain" description="Amine oxidase" evidence="2">
    <location>
        <begin position="22"/>
        <end position="454"/>
    </location>
</feature>
<dbReference type="RefSeq" id="WP_068630112.1">
    <property type="nucleotide sequence ID" value="NZ_LSZQ01000042.1"/>
</dbReference>
<keyword evidence="4" id="KW-1185">Reference proteome</keyword>
<comment type="similarity">
    <text evidence="1">Belongs to the carotenoid/retinoid oxidoreductase family.</text>
</comment>
<name>A0A139SMQ4_9BACT</name>
<evidence type="ECO:0000313" key="3">
    <source>
        <dbReference type="EMBL" id="KXU35825.1"/>
    </source>
</evidence>
<evidence type="ECO:0000256" key="1">
    <source>
        <dbReference type="ARBA" id="ARBA00006046"/>
    </source>
</evidence>
<evidence type="ECO:0000259" key="2">
    <source>
        <dbReference type="Pfam" id="PF01593"/>
    </source>
</evidence>
<dbReference type="InterPro" id="IPR036188">
    <property type="entry name" value="FAD/NAD-bd_sf"/>
</dbReference>
<evidence type="ECO:0000313" key="4">
    <source>
        <dbReference type="Proteomes" id="UP000070058"/>
    </source>
</evidence>
<dbReference type="AlphaFoldDB" id="A0A139SMQ4"/>
<dbReference type="Proteomes" id="UP000070058">
    <property type="component" value="Unassembled WGS sequence"/>
</dbReference>
<comment type="caution">
    <text evidence="3">The sequence shown here is derived from an EMBL/GenBank/DDBJ whole genome shotgun (WGS) entry which is preliminary data.</text>
</comment>
<dbReference type="Pfam" id="PF01593">
    <property type="entry name" value="Amino_oxidase"/>
    <property type="match status" value="1"/>
</dbReference>
<dbReference type="PANTHER" id="PTHR43734:SF3">
    <property type="entry name" value="B-CAROTENE KETOLASE"/>
    <property type="match status" value="1"/>
</dbReference>
<dbReference type="GO" id="GO:0016491">
    <property type="term" value="F:oxidoreductase activity"/>
    <property type="evidence" value="ECO:0007669"/>
    <property type="project" value="InterPro"/>
</dbReference>
<dbReference type="InterPro" id="IPR002937">
    <property type="entry name" value="Amino_oxidase"/>
</dbReference>
<sequence>MAYDWLKGVDDEYDVIVIGSGLGGLTAANYLGKAGHKVLLLEHHYQFGGLATWFTRRGGHIFDISLHGFPAGMKKSCRKYWTQEIADSIHQLKDIRFINPQMDVRTTFTREDYTRALVEQFGVPRAQVEAFYDHLRQMNYYDDNPETTGELFERFFPGRADVHRLLMEPIAYANGSTTEDPAITYGIVFSNFMGSGVYTFQGGSDTLIKKMIAELKKNGVECRKHVRVKKILVEEQGAADSLTGQPRRRAVGIVAGHHDRVIRAKAILSNANIKNTVLRLAGEAHFEPDYLAAVEAVRLNTSSCQVYLGIRKGESIPHIGDLVFTSDAPQYSSAELTDLHTTSRTFSVYYPDTRPGSDRYTVVASLNSRYLDWAKLSEAEYAQHKQRLIDEAITSLEKFIPGVRGKIDWAEAATPRTVERYTTHWNGASFGTKFEGLKVSMELPEKLPGLYHAGSVGIIMSGWLGTINYGVITANKIDKALFDLKKTATVESTPPRVAAPAAL</sequence>
<reference evidence="4" key="1">
    <citation type="submission" date="2016-02" db="EMBL/GenBank/DDBJ databases">
        <authorList>
            <person name="Sanders J.G."/>
            <person name="Lin J.Y."/>
            <person name="Wertz J.T."/>
            <person name="Russell J.A."/>
            <person name="Moreau C.S."/>
            <person name="Powell S."/>
        </authorList>
    </citation>
    <scope>NUCLEOTIDE SEQUENCE [LARGE SCALE GENOMIC DNA]</scope>
    <source>
        <strain evidence="4">CAG34</strain>
    </source>
</reference>
<dbReference type="OrthoDB" id="9814556at2"/>
<organism evidence="3 4">
    <name type="scientific">Cephaloticoccus primus</name>
    <dbReference type="NCBI Taxonomy" id="1548207"/>
    <lineage>
        <taxon>Bacteria</taxon>
        <taxon>Pseudomonadati</taxon>
        <taxon>Verrucomicrobiota</taxon>
        <taxon>Opitutia</taxon>
        <taxon>Opitutales</taxon>
        <taxon>Opitutaceae</taxon>
        <taxon>Cephaloticoccus</taxon>
    </lineage>
</organism>
<dbReference type="Gene3D" id="3.50.50.60">
    <property type="entry name" value="FAD/NAD(P)-binding domain"/>
    <property type="match status" value="2"/>
</dbReference>